<keyword evidence="1" id="KW-1133">Transmembrane helix</keyword>
<evidence type="ECO:0000256" key="1">
    <source>
        <dbReference type="SAM" id="Phobius"/>
    </source>
</evidence>
<gene>
    <name evidence="2" type="ORF">J5X75_18610</name>
</gene>
<sequence>MRHQIINAVVAGATVGDNALTILVTVGRLDPYTENLIAVILSLTLLVNALTLLIWTAGEAAR</sequence>
<reference evidence="2 3" key="1">
    <citation type="submission" date="2021-03" db="EMBL/GenBank/DDBJ databases">
        <title>Actinoplanes flavus sp. nov., a novel actinomycete isolated from Coconut Palm rhizosphere soil.</title>
        <authorList>
            <person name="Luo X."/>
        </authorList>
    </citation>
    <scope>NUCLEOTIDE SEQUENCE [LARGE SCALE GENOMIC DNA]</scope>
    <source>
        <strain evidence="2 3">NEAU-H7</strain>
    </source>
</reference>
<protein>
    <submittedName>
        <fullName evidence="2">Uncharacterized protein</fullName>
    </submittedName>
</protein>
<comment type="caution">
    <text evidence="2">The sequence shown here is derived from an EMBL/GenBank/DDBJ whole genome shotgun (WGS) entry which is preliminary data.</text>
</comment>
<feature type="transmembrane region" description="Helical" evidence="1">
    <location>
        <begin position="36"/>
        <end position="57"/>
    </location>
</feature>
<dbReference type="Proteomes" id="UP000679690">
    <property type="component" value="Unassembled WGS sequence"/>
</dbReference>
<keyword evidence="1" id="KW-0472">Membrane</keyword>
<dbReference type="RefSeq" id="WP_208468667.1">
    <property type="nucleotide sequence ID" value="NZ_JAGFNS010000011.1"/>
</dbReference>
<evidence type="ECO:0000313" key="3">
    <source>
        <dbReference type="Proteomes" id="UP000679690"/>
    </source>
</evidence>
<dbReference type="EMBL" id="JAGFNS010000011">
    <property type="protein sequence ID" value="MBO3739530.1"/>
    <property type="molecule type" value="Genomic_DNA"/>
</dbReference>
<keyword evidence="1" id="KW-0812">Transmembrane</keyword>
<proteinExistence type="predicted"/>
<keyword evidence="3" id="KW-1185">Reference proteome</keyword>
<name>A0ABS3UL63_9ACTN</name>
<organism evidence="2 3">
    <name type="scientific">Actinoplanes flavus</name>
    <dbReference type="NCBI Taxonomy" id="2820290"/>
    <lineage>
        <taxon>Bacteria</taxon>
        <taxon>Bacillati</taxon>
        <taxon>Actinomycetota</taxon>
        <taxon>Actinomycetes</taxon>
        <taxon>Micromonosporales</taxon>
        <taxon>Micromonosporaceae</taxon>
        <taxon>Actinoplanes</taxon>
    </lineage>
</organism>
<accession>A0ABS3UL63</accession>
<evidence type="ECO:0000313" key="2">
    <source>
        <dbReference type="EMBL" id="MBO3739530.1"/>
    </source>
</evidence>